<dbReference type="Proteomes" id="UP000251993">
    <property type="component" value="Chromosome"/>
</dbReference>
<feature type="domain" description="RNA polymerase sigma factor 70 region 4 type 2" evidence="6">
    <location>
        <begin position="122"/>
        <end position="173"/>
    </location>
</feature>
<accession>A0A344TDZ9</accession>
<dbReference type="AlphaFoldDB" id="A0A344TDZ9"/>
<dbReference type="Gene3D" id="1.10.1740.10">
    <property type="match status" value="1"/>
</dbReference>
<dbReference type="RefSeq" id="WP_114065657.1">
    <property type="nucleotide sequence ID" value="NZ_CP030850.1"/>
</dbReference>
<dbReference type="GO" id="GO:0006352">
    <property type="term" value="P:DNA-templated transcription initiation"/>
    <property type="evidence" value="ECO:0007669"/>
    <property type="project" value="InterPro"/>
</dbReference>
<feature type="domain" description="RNA polymerase sigma-70 region 2" evidence="5">
    <location>
        <begin position="28"/>
        <end position="95"/>
    </location>
</feature>
<dbReference type="GO" id="GO:0003677">
    <property type="term" value="F:DNA binding"/>
    <property type="evidence" value="ECO:0007669"/>
    <property type="project" value="InterPro"/>
</dbReference>
<evidence type="ECO:0000313" key="7">
    <source>
        <dbReference type="EMBL" id="AXE16870.1"/>
    </source>
</evidence>
<organism evidence="7 8">
    <name type="scientific">Runella rosea</name>
    <dbReference type="NCBI Taxonomy" id="2259595"/>
    <lineage>
        <taxon>Bacteria</taxon>
        <taxon>Pseudomonadati</taxon>
        <taxon>Bacteroidota</taxon>
        <taxon>Cytophagia</taxon>
        <taxon>Cytophagales</taxon>
        <taxon>Spirosomataceae</taxon>
        <taxon>Runella</taxon>
    </lineage>
</organism>
<evidence type="ECO:0000256" key="2">
    <source>
        <dbReference type="ARBA" id="ARBA00023015"/>
    </source>
</evidence>
<keyword evidence="4" id="KW-0804">Transcription</keyword>
<gene>
    <name evidence="7" type="ORF">DR864_03530</name>
</gene>
<dbReference type="OrthoDB" id="9784272at2"/>
<dbReference type="GO" id="GO:0016987">
    <property type="term" value="F:sigma factor activity"/>
    <property type="evidence" value="ECO:0007669"/>
    <property type="project" value="UniProtKB-KW"/>
</dbReference>
<dbReference type="InterPro" id="IPR013325">
    <property type="entry name" value="RNA_pol_sigma_r2"/>
</dbReference>
<proteinExistence type="inferred from homology"/>
<dbReference type="InterPro" id="IPR013324">
    <property type="entry name" value="RNA_pol_sigma_r3/r4-like"/>
</dbReference>
<dbReference type="NCBIfam" id="TIGR02937">
    <property type="entry name" value="sigma70-ECF"/>
    <property type="match status" value="1"/>
</dbReference>
<dbReference type="InterPro" id="IPR036388">
    <property type="entry name" value="WH-like_DNA-bd_sf"/>
</dbReference>
<dbReference type="CDD" id="cd06171">
    <property type="entry name" value="Sigma70_r4"/>
    <property type="match status" value="1"/>
</dbReference>
<dbReference type="SUPFAM" id="SSF88946">
    <property type="entry name" value="Sigma2 domain of RNA polymerase sigma factors"/>
    <property type="match status" value="1"/>
</dbReference>
<sequence length="179" mass="21208">MGLKLPKYDEGELVEMLRQQDRKAFSYLYDNYSDALYGVVLKVVRSEETAQDLLQEIFVKIWKNIAQYDVGKGRLFTWMLNIARNTSIDYLRVNRPEIQDIESAVYWVEEHQEIYNELDAKELREVVSQLKPEQQTLIEMVYWGGYTHEETAQRLEMPLGTVKTRVRSALRDLRKYFGT</sequence>
<dbReference type="InterPro" id="IPR039425">
    <property type="entry name" value="RNA_pol_sigma-70-like"/>
</dbReference>
<evidence type="ECO:0000259" key="5">
    <source>
        <dbReference type="Pfam" id="PF04542"/>
    </source>
</evidence>
<dbReference type="SUPFAM" id="SSF88659">
    <property type="entry name" value="Sigma3 and sigma4 domains of RNA polymerase sigma factors"/>
    <property type="match status" value="1"/>
</dbReference>
<dbReference type="PANTHER" id="PTHR43133">
    <property type="entry name" value="RNA POLYMERASE ECF-TYPE SIGMA FACTO"/>
    <property type="match status" value="1"/>
</dbReference>
<dbReference type="Pfam" id="PF04542">
    <property type="entry name" value="Sigma70_r2"/>
    <property type="match status" value="1"/>
</dbReference>
<evidence type="ECO:0000259" key="6">
    <source>
        <dbReference type="Pfam" id="PF08281"/>
    </source>
</evidence>
<dbReference type="KEGG" id="run:DR864_03530"/>
<dbReference type="InterPro" id="IPR014284">
    <property type="entry name" value="RNA_pol_sigma-70_dom"/>
</dbReference>
<keyword evidence="3" id="KW-0731">Sigma factor</keyword>
<comment type="similarity">
    <text evidence="1">Belongs to the sigma-70 factor family. ECF subfamily.</text>
</comment>
<dbReference type="Gene3D" id="1.10.10.10">
    <property type="entry name" value="Winged helix-like DNA-binding domain superfamily/Winged helix DNA-binding domain"/>
    <property type="match status" value="1"/>
</dbReference>
<evidence type="ECO:0000256" key="1">
    <source>
        <dbReference type="ARBA" id="ARBA00010641"/>
    </source>
</evidence>
<dbReference type="InterPro" id="IPR013249">
    <property type="entry name" value="RNA_pol_sigma70_r4_t2"/>
</dbReference>
<dbReference type="Pfam" id="PF08281">
    <property type="entry name" value="Sigma70_r4_2"/>
    <property type="match status" value="1"/>
</dbReference>
<dbReference type="EMBL" id="CP030850">
    <property type="protein sequence ID" value="AXE16870.1"/>
    <property type="molecule type" value="Genomic_DNA"/>
</dbReference>
<evidence type="ECO:0000256" key="3">
    <source>
        <dbReference type="ARBA" id="ARBA00023082"/>
    </source>
</evidence>
<protein>
    <submittedName>
        <fullName evidence="7">RNA polymerase subunit sigma-70</fullName>
    </submittedName>
</protein>
<reference evidence="7 8" key="1">
    <citation type="submission" date="2018-07" db="EMBL/GenBank/DDBJ databases">
        <title>Genome sequencing of Runella.</title>
        <authorList>
            <person name="Baek M.-G."/>
            <person name="Yi H."/>
        </authorList>
    </citation>
    <scope>NUCLEOTIDE SEQUENCE [LARGE SCALE GENOMIC DNA]</scope>
    <source>
        <strain evidence="7 8">HYN0085</strain>
    </source>
</reference>
<name>A0A344TDZ9_9BACT</name>
<dbReference type="PANTHER" id="PTHR43133:SF62">
    <property type="entry name" value="RNA POLYMERASE SIGMA FACTOR SIGZ"/>
    <property type="match status" value="1"/>
</dbReference>
<keyword evidence="2" id="KW-0805">Transcription regulation</keyword>
<dbReference type="InterPro" id="IPR007627">
    <property type="entry name" value="RNA_pol_sigma70_r2"/>
</dbReference>
<evidence type="ECO:0000313" key="8">
    <source>
        <dbReference type="Proteomes" id="UP000251993"/>
    </source>
</evidence>
<evidence type="ECO:0000256" key="4">
    <source>
        <dbReference type="ARBA" id="ARBA00023163"/>
    </source>
</evidence>
<keyword evidence="8" id="KW-1185">Reference proteome</keyword>